<dbReference type="AlphaFoldDB" id="A0A7R9DE91"/>
<evidence type="ECO:0000313" key="1">
    <source>
        <dbReference type="EMBL" id="CAD7413060.1"/>
    </source>
</evidence>
<dbReference type="EMBL" id="OD006523">
    <property type="protein sequence ID" value="CAD7413060.1"/>
    <property type="molecule type" value="Genomic_DNA"/>
</dbReference>
<protein>
    <submittedName>
        <fullName evidence="1">Uncharacterized protein</fullName>
    </submittedName>
</protein>
<name>A0A7R9DE91_TIMPO</name>
<sequence>MKRSHDGKITTFFKAKQRQSKEQCPDRLYFNKDLYIYIAGADDCNLLQHQDGINETFSTSSGDKISLSQFEANNTYESSKGVYWVTKVTKKLPTNCKEGHESP</sequence>
<proteinExistence type="predicted"/>
<reference evidence="1" key="1">
    <citation type="submission" date="2020-11" db="EMBL/GenBank/DDBJ databases">
        <authorList>
            <person name="Tran Van P."/>
        </authorList>
    </citation>
    <scope>NUCLEOTIDE SEQUENCE</scope>
</reference>
<gene>
    <name evidence="1" type="ORF">TPSB3V08_LOCUS8783</name>
</gene>
<accession>A0A7R9DE91</accession>
<organism evidence="1">
    <name type="scientific">Timema poppense</name>
    <name type="common">Walking stick</name>
    <dbReference type="NCBI Taxonomy" id="170557"/>
    <lineage>
        <taxon>Eukaryota</taxon>
        <taxon>Metazoa</taxon>
        <taxon>Ecdysozoa</taxon>
        <taxon>Arthropoda</taxon>
        <taxon>Hexapoda</taxon>
        <taxon>Insecta</taxon>
        <taxon>Pterygota</taxon>
        <taxon>Neoptera</taxon>
        <taxon>Polyneoptera</taxon>
        <taxon>Phasmatodea</taxon>
        <taxon>Timematodea</taxon>
        <taxon>Timematoidea</taxon>
        <taxon>Timematidae</taxon>
        <taxon>Timema</taxon>
    </lineage>
</organism>